<dbReference type="InterPro" id="IPR047122">
    <property type="entry name" value="Trans-enoyl_RdTase-like"/>
</dbReference>
<dbReference type="SMART" id="SM00829">
    <property type="entry name" value="PKS_ER"/>
    <property type="match status" value="1"/>
</dbReference>
<evidence type="ECO:0000256" key="1">
    <source>
        <dbReference type="ARBA" id="ARBA00008072"/>
    </source>
</evidence>
<dbReference type="CDD" id="cd08249">
    <property type="entry name" value="enoyl_reductase_like"/>
    <property type="match status" value="1"/>
</dbReference>
<evidence type="ECO:0000259" key="4">
    <source>
        <dbReference type="SMART" id="SM00829"/>
    </source>
</evidence>
<gene>
    <name evidence="5" type="ORF">GRF29_44g1235991</name>
</gene>
<dbReference type="AlphaFoldDB" id="A0AAN6M2N5"/>
<dbReference type="SUPFAM" id="SSF50129">
    <property type="entry name" value="GroES-like"/>
    <property type="match status" value="1"/>
</dbReference>
<dbReference type="Pfam" id="PF00107">
    <property type="entry name" value="ADH_zinc_N"/>
    <property type="match status" value="1"/>
</dbReference>
<dbReference type="PANTHER" id="PTHR45348">
    <property type="entry name" value="HYPOTHETICAL OXIDOREDUCTASE (EUROFUNG)"/>
    <property type="match status" value="1"/>
</dbReference>
<dbReference type="InterPro" id="IPR020843">
    <property type="entry name" value="ER"/>
</dbReference>
<accession>A0AAN6M2N5</accession>
<dbReference type="Pfam" id="PF08240">
    <property type="entry name" value="ADH_N"/>
    <property type="match status" value="1"/>
</dbReference>
<keyword evidence="6" id="KW-1185">Reference proteome</keyword>
<dbReference type="InterPro" id="IPR011032">
    <property type="entry name" value="GroES-like_sf"/>
</dbReference>
<dbReference type="InterPro" id="IPR036291">
    <property type="entry name" value="NAD(P)-bd_dom_sf"/>
</dbReference>
<dbReference type="InterPro" id="IPR013154">
    <property type="entry name" value="ADH-like_N"/>
</dbReference>
<protein>
    <recommendedName>
        <fullName evidence="4">Enoyl reductase (ER) domain-containing protein</fullName>
    </recommendedName>
</protein>
<dbReference type="SUPFAM" id="SSF51735">
    <property type="entry name" value="NAD(P)-binding Rossmann-fold domains"/>
    <property type="match status" value="1"/>
</dbReference>
<evidence type="ECO:0000313" key="6">
    <source>
        <dbReference type="Proteomes" id="UP001280581"/>
    </source>
</evidence>
<dbReference type="EMBL" id="WVTA01000005">
    <property type="protein sequence ID" value="KAK3209985.1"/>
    <property type="molecule type" value="Genomic_DNA"/>
</dbReference>
<dbReference type="Gene3D" id="3.90.180.10">
    <property type="entry name" value="Medium-chain alcohol dehydrogenases, catalytic domain"/>
    <property type="match status" value="1"/>
</dbReference>
<sequence>MENKAAYLIAPNKPLSIEDAPLPHLEADQVLIRNHALAINPLDYKQQDTGVLIEKYPHIMGEDIAGTVVDVGSSVTTLKKGDRVAAIALHIVTKNSANAGFQLYTALPAGIPSRIPDEMSFHDAVVLPLGLTTAANALFSPEYLCIDPPSASGPIPTNKNKAVLIWGGSGSVGSCAIQLCAAAGLTVLTTVSPRNFEYAKAIGATEAFDYNDSAIVEEITKAAHGKAVIGVYDAIASKTSLAACVSFLQAVGGGKISHTSVYPEGLEIPEGVAVVAGQPSLKGPDGGLPIWRQVWMDFMGLGLKNGKLKAKPDAYVLKGGFGD</sequence>
<keyword evidence="3" id="KW-0560">Oxidoreductase</keyword>
<reference evidence="5 6" key="1">
    <citation type="submission" date="2021-02" db="EMBL/GenBank/DDBJ databases">
        <title>Genome assembly of Pseudopithomyces chartarum.</title>
        <authorList>
            <person name="Jauregui R."/>
            <person name="Singh J."/>
            <person name="Voisey C."/>
        </authorList>
    </citation>
    <scope>NUCLEOTIDE SEQUENCE [LARGE SCALE GENOMIC DNA]</scope>
    <source>
        <strain evidence="5 6">AGR01</strain>
    </source>
</reference>
<feature type="domain" description="Enoyl reductase (ER)" evidence="4">
    <location>
        <begin position="10"/>
        <end position="281"/>
    </location>
</feature>
<comment type="caution">
    <text evidence="5">The sequence shown here is derived from an EMBL/GenBank/DDBJ whole genome shotgun (WGS) entry which is preliminary data.</text>
</comment>
<evidence type="ECO:0000256" key="2">
    <source>
        <dbReference type="ARBA" id="ARBA00011245"/>
    </source>
</evidence>
<dbReference type="Gene3D" id="3.40.50.720">
    <property type="entry name" value="NAD(P)-binding Rossmann-like Domain"/>
    <property type="match status" value="1"/>
</dbReference>
<dbReference type="InterPro" id="IPR013149">
    <property type="entry name" value="ADH-like_C"/>
</dbReference>
<proteinExistence type="inferred from homology"/>
<evidence type="ECO:0000313" key="5">
    <source>
        <dbReference type="EMBL" id="KAK3209985.1"/>
    </source>
</evidence>
<organism evidence="5 6">
    <name type="scientific">Pseudopithomyces chartarum</name>
    <dbReference type="NCBI Taxonomy" id="1892770"/>
    <lineage>
        <taxon>Eukaryota</taxon>
        <taxon>Fungi</taxon>
        <taxon>Dikarya</taxon>
        <taxon>Ascomycota</taxon>
        <taxon>Pezizomycotina</taxon>
        <taxon>Dothideomycetes</taxon>
        <taxon>Pleosporomycetidae</taxon>
        <taxon>Pleosporales</taxon>
        <taxon>Massarineae</taxon>
        <taxon>Didymosphaeriaceae</taxon>
        <taxon>Pseudopithomyces</taxon>
    </lineage>
</organism>
<dbReference type="Proteomes" id="UP001280581">
    <property type="component" value="Unassembled WGS sequence"/>
</dbReference>
<comment type="subunit">
    <text evidence="2">Monomer.</text>
</comment>
<comment type="similarity">
    <text evidence="1">Belongs to the zinc-containing alcohol dehydrogenase family.</text>
</comment>
<dbReference type="PANTHER" id="PTHR45348:SF2">
    <property type="entry name" value="ZINC-TYPE ALCOHOL DEHYDROGENASE-LIKE PROTEIN C2E1P3.01"/>
    <property type="match status" value="1"/>
</dbReference>
<evidence type="ECO:0000256" key="3">
    <source>
        <dbReference type="ARBA" id="ARBA00023002"/>
    </source>
</evidence>
<dbReference type="GO" id="GO:0016651">
    <property type="term" value="F:oxidoreductase activity, acting on NAD(P)H"/>
    <property type="evidence" value="ECO:0007669"/>
    <property type="project" value="InterPro"/>
</dbReference>
<name>A0AAN6M2N5_9PLEO</name>